<feature type="region of interest" description="Disordered" evidence="1">
    <location>
        <begin position="313"/>
        <end position="337"/>
    </location>
</feature>
<accession>A0A0D2ZQH3</accession>
<dbReference type="EnsemblPlants" id="Bo00679s050.1">
    <property type="protein sequence ID" value="Bo00679s050.1"/>
    <property type="gene ID" value="Bo00679s050"/>
</dbReference>
<evidence type="ECO:0008006" key="4">
    <source>
        <dbReference type="Google" id="ProtNLM"/>
    </source>
</evidence>
<feature type="region of interest" description="Disordered" evidence="1">
    <location>
        <begin position="723"/>
        <end position="771"/>
    </location>
</feature>
<feature type="region of interest" description="Disordered" evidence="1">
    <location>
        <begin position="64"/>
        <end position="150"/>
    </location>
</feature>
<dbReference type="HOGENOM" id="CLU_023327_0_0_1"/>
<evidence type="ECO:0000313" key="2">
    <source>
        <dbReference type="EnsemblPlants" id="Bo00679s050.1"/>
    </source>
</evidence>
<dbReference type="Proteomes" id="UP000032141">
    <property type="component" value="Unassembled WGS sequence"/>
</dbReference>
<protein>
    <recommendedName>
        <fullName evidence="4">Retrotransposon gag domain-containing protein</fullName>
    </recommendedName>
</protein>
<sequence length="771" mass="86466">MMVVELQKQIDSLQGQIIDIHQTQGTTGENPNLSSEVQSLKEKLDEHSKQLELSVEKLSQLQSENTALRDQNQTLNVAGNKKRRLNTRVQPMGNLNTPSTGEGTTDTPPASGVAGATQEGTENPQIHDLEESDSEPEPGKEEPEKAATESSITAYLEQIIKMYDDTGDPNDHIAQYKQRMLAVALPKESHEATMCKGFGSTLIGPALQWYINLPTRSISSFAGLSDKFKTSDGLYEILQHRVEPLRDYIARFNQEKVAVPECSIPTAISAFKRDLLPDGGLNKELTMYPCKTMEDVLARAWAQVKWEEDVASRAKAQPKQDQRFQYRPQEKEEGMSVSTWPDISHLSISTPELVNALRQMGQQVKWPPKMKAPDSFRNPGLWCDFHRDHGHKTEDCIALRIEINELLQKGHLREILSEKAKAHLSKETAGKSKGAAPVSPPRQDRVIQVISGGSEVSGVSHAAAKKSTCNAKHDLGTTQPKRLLLGTDEISFTAKEQENILAPHHDALVISLTVANCLVKRILVDNGSSSNIIFQTAYQDRGLEKSTLQTAGEVILSVYAEGVNMSTKFLVVDCQSAYNMILGRPWIHDMGAVPSTLHQMVKFPTPWGIRIIRGDHENSRSCYQTTLKGKTKDLRPSPHINKITENFIRYQPVVSRINKWGTSTPRRPPQRVHREDVEQRVPHRRRMETLSQAEDLRTWSLQWMNVTTRFMKVLKTFINRRQWSPNTKGRGMKRVSTVVPRRKNEAEPTPAPSKPDSGFLQKVACSTGTRQ</sequence>
<dbReference type="Gramene" id="Bo00679s050.1">
    <property type="protein sequence ID" value="Bo00679s050.1"/>
    <property type="gene ID" value="Bo00679s050"/>
</dbReference>
<evidence type="ECO:0000313" key="3">
    <source>
        <dbReference type="Proteomes" id="UP000032141"/>
    </source>
</evidence>
<feature type="compositionally biased region" description="Polar residues" evidence="1">
    <location>
        <begin position="64"/>
        <end position="77"/>
    </location>
</feature>
<feature type="compositionally biased region" description="Basic and acidic residues" evidence="1">
    <location>
        <begin position="137"/>
        <end position="147"/>
    </location>
</feature>
<dbReference type="CDD" id="cd00303">
    <property type="entry name" value="retropepsin_like"/>
    <property type="match status" value="1"/>
</dbReference>
<organism evidence="2 3">
    <name type="scientific">Brassica oleracea var. oleracea</name>
    <dbReference type="NCBI Taxonomy" id="109376"/>
    <lineage>
        <taxon>Eukaryota</taxon>
        <taxon>Viridiplantae</taxon>
        <taxon>Streptophyta</taxon>
        <taxon>Embryophyta</taxon>
        <taxon>Tracheophyta</taxon>
        <taxon>Spermatophyta</taxon>
        <taxon>Magnoliopsida</taxon>
        <taxon>eudicotyledons</taxon>
        <taxon>Gunneridae</taxon>
        <taxon>Pentapetalae</taxon>
        <taxon>rosids</taxon>
        <taxon>malvids</taxon>
        <taxon>Brassicales</taxon>
        <taxon>Brassicaceae</taxon>
        <taxon>Brassiceae</taxon>
        <taxon>Brassica</taxon>
    </lineage>
</organism>
<evidence type="ECO:0000256" key="1">
    <source>
        <dbReference type="SAM" id="MobiDB-lite"/>
    </source>
</evidence>
<dbReference type="AlphaFoldDB" id="A0A0D2ZQH3"/>
<reference evidence="2" key="1">
    <citation type="journal article" date="2014" name="Genome Biol.">
        <title>Transcriptome and methylome profiling reveals relics of genome dominance in the mesopolyploid Brassica oleracea.</title>
        <authorList>
            <person name="Parkin I.A."/>
            <person name="Koh C."/>
            <person name="Tang H."/>
            <person name="Robinson S.J."/>
            <person name="Kagale S."/>
            <person name="Clarke W.E."/>
            <person name="Town C.D."/>
            <person name="Nixon J."/>
            <person name="Krishnakumar V."/>
            <person name="Bidwell S.L."/>
            <person name="Denoeud F."/>
            <person name="Belcram H."/>
            <person name="Links M.G."/>
            <person name="Just J."/>
            <person name="Clarke C."/>
            <person name="Bender T."/>
            <person name="Huebert T."/>
            <person name="Mason A.S."/>
            <person name="Pires J.C."/>
            <person name="Barker G."/>
            <person name="Moore J."/>
            <person name="Walley P.G."/>
            <person name="Manoli S."/>
            <person name="Batley J."/>
            <person name="Edwards D."/>
            <person name="Nelson M.N."/>
            <person name="Wang X."/>
            <person name="Paterson A.H."/>
            <person name="King G."/>
            <person name="Bancroft I."/>
            <person name="Chalhoub B."/>
            <person name="Sharpe A.G."/>
        </authorList>
    </citation>
    <scope>NUCLEOTIDE SEQUENCE [LARGE SCALE GENOMIC DNA]</scope>
    <source>
        <strain evidence="2">cv. TO1000</strain>
    </source>
</reference>
<dbReference type="PANTHER" id="PTHR33240:SF8">
    <property type="entry name" value="OS03G0439900 PROTEIN"/>
    <property type="match status" value="1"/>
</dbReference>
<feature type="region of interest" description="Disordered" evidence="1">
    <location>
        <begin position="660"/>
        <end position="680"/>
    </location>
</feature>
<keyword evidence="3" id="KW-1185">Reference proteome</keyword>
<dbReference type="PANTHER" id="PTHR33240">
    <property type="entry name" value="OS08G0508500 PROTEIN"/>
    <property type="match status" value="1"/>
</dbReference>
<feature type="compositionally biased region" description="Polar residues" evidence="1">
    <location>
        <begin position="87"/>
        <end position="108"/>
    </location>
</feature>
<name>A0A0D2ZQH3_BRAOL</name>
<proteinExistence type="predicted"/>
<feature type="compositionally biased region" description="Basic and acidic residues" evidence="1">
    <location>
        <begin position="313"/>
        <end position="334"/>
    </location>
</feature>
<dbReference type="OMA" id="HRHEISE"/>
<dbReference type="eggNOG" id="KOG0017">
    <property type="taxonomic scope" value="Eukaryota"/>
</dbReference>
<reference evidence="2" key="2">
    <citation type="submission" date="2015-06" db="UniProtKB">
        <authorList>
            <consortium name="EnsemblPlants"/>
        </authorList>
    </citation>
    <scope>IDENTIFICATION</scope>
</reference>